<evidence type="ECO:0000313" key="3">
    <source>
        <dbReference type="Proteomes" id="UP001597261"/>
    </source>
</evidence>
<keyword evidence="3" id="KW-1185">Reference proteome</keyword>
<dbReference type="PANTHER" id="PTHR42685">
    <property type="entry name" value="GERANYLGERANYL DIPHOSPHATE REDUCTASE"/>
    <property type="match status" value="1"/>
</dbReference>
<dbReference type="InterPro" id="IPR036188">
    <property type="entry name" value="FAD/NAD-bd_sf"/>
</dbReference>
<dbReference type="SUPFAM" id="SSF51905">
    <property type="entry name" value="FAD/NAD(P)-binding domain"/>
    <property type="match status" value="1"/>
</dbReference>
<dbReference type="Proteomes" id="UP001597261">
    <property type="component" value="Unassembled WGS sequence"/>
</dbReference>
<dbReference type="PRINTS" id="PR00420">
    <property type="entry name" value="RNGMNOXGNASE"/>
</dbReference>
<dbReference type="InterPro" id="IPR011777">
    <property type="entry name" value="Geranylgeranyl_Rdtase_fam"/>
</dbReference>
<evidence type="ECO:0000313" key="2">
    <source>
        <dbReference type="EMBL" id="MFD1659318.1"/>
    </source>
</evidence>
<name>A0ABW4IRX4_9ACTN</name>
<comment type="caution">
    <text evidence="2">The sequence shown here is derived from an EMBL/GenBank/DDBJ whole genome shotgun (WGS) entry which is preliminary data.</text>
</comment>
<reference evidence="3" key="1">
    <citation type="journal article" date="2019" name="Int. J. Syst. Evol. Microbiol.">
        <title>The Global Catalogue of Microorganisms (GCM) 10K type strain sequencing project: providing services to taxonomists for standard genome sequencing and annotation.</title>
        <authorList>
            <consortium name="The Broad Institute Genomics Platform"/>
            <consortium name="The Broad Institute Genome Sequencing Center for Infectious Disease"/>
            <person name="Wu L."/>
            <person name="Ma J."/>
        </authorList>
    </citation>
    <scope>NUCLEOTIDE SEQUENCE [LARGE SCALE GENOMIC DNA]</scope>
    <source>
        <strain evidence="3">CGMCC 1.12470</strain>
    </source>
</reference>
<dbReference type="Pfam" id="PF01494">
    <property type="entry name" value="FAD_binding_3"/>
    <property type="match status" value="1"/>
</dbReference>
<organism evidence="2 3">
    <name type="scientific">Streptomyces caeni</name>
    <dbReference type="NCBI Taxonomy" id="2307231"/>
    <lineage>
        <taxon>Bacteria</taxon>
        <taxon>Bacillati</taxon>
        <taxon>Actinomycetota</taxon>
        <taxon>Actinomycetes</taxon>
        <taxon>Kitasatosporales</taxon>
        <taxon>Streptomycetaceae</taxon>
        <taxon>Streptomyces</taxon>
    </lineage>
</organism>
<protein>
    <submittedName>
        <fullName evidence="2">Geranylgeranyl reductase family protein</fullName>
    </submittedName>
</protein>
<dbReference type="PANTHER" id="PTHR42685:SF22">
    <property type="entry name" value="CONDITIONED MEDIUM FACTOR RECEPTOR 1"/>
    <property type="match status" value="1"/>
</dbReference>
<dbReference type="InterPro" id="IPR050407">
    <property type="entry name" value="Geranylgeranyl_reductase"/>
</dbReference>
<dbReference type="EMBL" id="JBHUDX010000032">
    <property type="protein sequence ID" value="MFD1659318.1"/>
    <property type="molecule type" value="Genomic_DNA"/>
</dbReference>
<proteinExistence type="predicted"/>
<sequence length="429" mass="46771">MTEPQPLTEHTADVIVVGAGPAGSTTAYHLAKAGLDVLLLEKTAFPREKVCGDGLTPRAVKELVAMGIDISEEAGWLRNKGLRIIGGGVRLQLDWPDLASYPDYGLVRKREDFDEQLARQAQKAGARLHERCTVGAPITDDRTGRITGVHAKLGDDKREVTFHAPLVVAADGNSSRLSLAMGLHRREDRPMGVAVRTYFTSPRHEDDYLESWLELWDRRGGQERLLPGYGWIFGMGDGTSNVGLGVLNTSAAFKELDWREVLKAWCASMPEDWGYTPENMTGPIRGAALPMAFNRQPHYTKGLLLVGDAGGLVNPFNGEGIAYAMESGRIAADVIVQAAARTTPAQRELALLNYPKILKDTYGGYYTLGRAFVKLIGNPKVMKIATQRGLTHPLLMKFTLKLLANLTEPTGGDAMDRLINGLSKVAPKA</sequence>
<evidence type="ECO:0000259" key="1">
    <source>
        <dbReference type="Pfam" id="PF01494"/>
    </source>
</evidence>
<dbReference type="NCBIfam" id="TIGR02032">
    <property type="entry name" value="GG-red-SF"/>
    <property type="match status" value="1"/>
</dbReference>
<dbReference type="InterPro" id="IPR002938">
    <property type="entry name" value="FAD-bd"/>
</dbReference>
<feature type="domain" description="FAD-binding" evidence="1">
    <location>
        <begin position="12"/>
        <end position="326"/>
    </location>
</feature>
<dbReference type="RefSeq" id="WP_381082353.1">
    <property type="nucleotide sequence ID" value="NZ_JBHUDX010000032.1"/>
</dbReference>
<gene>
    <name evidence="2" type="ORF">ACFSL4_14170</name>
</gene>
<dbReference type="Gene3D" id="3.50.50.60">
    <property type="entry name" value="FAD/NAD(P)-binding domain"/>
    <property type="match status" value="1"/>
</dbReference>
<accession>A0ABW4IRX4</accession>